<evidence type="ECO:0000313" key="3">
    <source>
        <dbReference type="EMBL" id="CAH0767780.1"/>
    </source>
</evidence>
<evidence type="ECO:0000256" key="2">
    <source>
        <dbReference type="SAM" id="SignalP"/>
    </source>
</evidence>
<dbReference type="Proteomes" id="UP001152759">
    <property type="component" value="Chromosome 2"/>
</dbReference>
<dbReference type="CDD" id="cd00064">
    <property type="entry name" value="FU"/>
    <property type="match status" value="1"/>
</dbReference>
<keyword evidence="4" id="KW-1185">Reference proteome</keyword>
<dbReference type="EMBL" id="OU963863">
    <property type="protein sequence ID" value="CAH0767780.1"/>
    <property type="molecule type" value="Genomic_DNA"/>
</dbReference>
<proteinExistence type="predicted"/>
<keyword evidence="1" id="KW-0472">Membrane</keyword>
<dbReference type="AlphaFoldDB" id="A0A9P0G1P0"/>
<dbReference type="KEGG" id="btab:109035797"/>
<keyword evidence="1" id="KW-1133">Transmembrane helix</keyword>
<name>A0A9P0G1P0_BEMTA</name>
<dbReference type="OrthoDB" id="7323052at2759"/>
<evidence type="ECO:0000313" key="4">
    <source>
        <dbReference type="Proteomes" id="UP001152759"/>
    </source>
</evidence>
<keyword evidence="2" id="KW-0732">Signal</keyword>
<reference evidence="3" key="1">
    <citation type="submission" date="2021-12" db="EMBL/GenBank/DDBJ databases">
        <authorList>
            <person name="King R."/>
        </authorList>
    </citation>
    <scope>NUCLEOTIDE SEQUENCE</scope>
</reference>
<organism evidence="3 4">
    <name type="scientific">Bemisia tabaci</name>
    <name type="common">Sweetpotato whitefly</name>
    <name type="synonym">Aleurodes tabaci</name>
    <dbReference type="NCBI Taxonomy" id="7038"/>
    <lineage>
        <taxon>Eukaryota</taxon>
        <taxon>Metazoa</taxon>
        <taxon>Ecdysozoa</taxon>
        <taxon>Arthropoda</taxon>
        <taxon>Hexapoda</taxon>
        <taxon>Insecta</taxon>
        <taxon>Pterygota</taxon>
        <taxon>Neoptera</taxon>
        <taxon>Paraneoptera</taxon>
        <taxon>Hemiptera</taxon>
        <taxon>Sternorrhyncha</taxon>
        <taxon>Aleyrodoidea</taxon>
        <taxon>Aleyrodidae</taxon>
        <taxon>Aleyrodinae</taxon>
        <taxon>Bemisia</taxon>
    </lineage>
</organism>
<evidence type="ECO:0000256" key="1">
    <source>
        <dbReference type="SAM" id="Phobius"/>
    </source>
</evidence>
<feature type="transmembrane region" description="Helical" evidence="1">
    <location>
        <begin position="137"/>
        <end position="161"/>
    </location>
</feature>
<keyword evidence="1" id="KW-0812">Transmembrane</keyword>
<feature type="chain" id="PRO_5040124326" evidence="2">
    <location>
        <begin position="25"/>
        <end position="432"/>
    </location>
</feature>
<feature type="signal peptide" evidence="2">
    <location>
        <begin position="1"/>
        <end position="24"/>
    </location>
</feature>
<protein>
    <submittedName>
        <fullName evidence="3">Uncharacterized protein</fullName>
    </submittedName>
</protein>
<sequence length="432" mass="48095">MVTHRKVHLVYLLGILLWDVGVFTATKEEGSEAFCGGLKSCLKCDSGSGNRGMRGGARGLSGAPAAAVENSTDAEIPVVGRPRCVKCTHLIVLHSRECVDFCPPGYTEEWSSLVDYMGKVCKESLFLGGIALSGQTLAVAVGATVGTALCLVLILIVGICIKYRRYKALRNRARQSPSLGHLTGTHRSQDSDDSERPEFLKHLATLRGEAPIFLAMLNETRRQVRELRRPSRQDSAIQAYKPVLKDLSRILILLNRRDEKIDTPPADWETLLAWGERVLRRYKKQHPHQVAQLVNFLQVPTSSPPLPSPYPTTLTTFHSKHPSSPPMPPQRKDLQQLAISAFDDTYNSRLSNDDDDFAMLRRDEVAAMFLRQPPSLLDSGVDVSAAHGWESEQNNCTILAEWNANSQDYTPTEDDDFFQLGFRPQDEITTEL</sequence>
<accession>A0A9P0G1P0</accession>
<gene>
    <name evidence="3" type="ORF">BEMITA_LOCUS5009</name>
</gene>
<dbReference type="InterPro" id="IPR006212">
    <property type="entry name" value="Furin_repeat"/>
</dbReference>